<dbReference type="Proteomes" id="UP000726737">
    <property type="component" value="Unassembled WGS sequence"/>
</dbReference>
<evidence type="ECO:0000313" key="2">
    <source>
        <dbReference type="EMBL" id="KAG0255889.1"/>
    </source>
</evidence>
<dbReference type="InterPro" id="IPR052766">
    <property type="entry name" value="S41A_metabolite_peptidase"/>
</dbReference>
<proteinExistence type="predicted"/>
<feature type="signal peptide" evidence="1">
    <location>
        <begin position="1"/>
        <end position="24"/>
    </location>
</feature>
<organism evidence="2 3">
    <name type="scientific">Mortierella polycephala</name>
    <dbReference type="NCBI Taxonomy" id="41804"/>
    <lineage>
        <taxon>Eukaryota</taxon>
        <taxon>Fungi</taxon>
        <taxon>Fungi incertae sedis</taxon>
        <taxon>Mucoromycota</taxon>
        <taxon>Mortierellomycotina</taxon>
        <taxon>Mortierellomycetes</taxon>
        <taxon>Mortierellales</taxon>
        <taxon>Mortierellaceae</taxon>
        <taxon>Mortierella</taxon>
    </lineage>
</organism>
<evidence type="ECO:0008006" key="4">
    <source>
        <dbReference type="Google" id="ProtNLM"/>
    </source>
</evidence>
<feature type="chain" id="PRO_5040217540" description="Tail specific protease domain-containing protein" evidence="1">
    <location>
        <begin position="25"/>
        <end position="659"/>
    </location>
</feature>
<dbReference type="AlphaFoldDB" id="A0A9P6U1Q9"/>
<keyword evidence="1" id="KW-0732">Signal</keyword>
<evidence type="ECO:0000313" key="3">
    <source>
        <dbReference type="Proteomes" id="UP000726737"/>
    </source>
</evidence>
<keyword evidence="3" id="KW-1185">Reference proteome</keyword>
<dbReference type="Gene3D" id="3.90.226.10">
    <property type="entry name" value="2-enoyl-CoA Hydratase, Chain A, domain 1"/>
    <property type="match status" value="1"/>
</dbReference>
<name>A0A9P6U1Q9_9FUNG</name>
<dbReference type="OrthoDB" id="27214at2759"/>
<gene>
    <name evidence="2" type="ORF">BG011_004882</name>
</gene>
<dbReference type="EMBL" id="JAAAJA010000328">
    <property type="protein sequence ID" value="KAG0255889.1"/>
    <property type="molecule type" value="Genomic_DNA"/>
</dbReference>
<reference evidence="2" key="1">
    <citation type="journal article" date="2020" name="Fungal Divers.">
        <title>Resolving the Mortierellaceae phylogeny through synthesis of multi-gene phylogenetics and phylogenomics.</title>
        <authorList>
            <person name="Vandepol N."/>
            <person name="Liber J."/>
            <person name="Desiro A."/>
            <person name="Na H."/>
            <person name="Kennedy M."/>
            <person name="Barry K."/>
            <person name="Grigoriev I.V."/>
            <person name="Miller A.N."/>
            <person name="O'Donnell K."/>
            <person name="Stajich J.E."/>
            <person name="Bonito G."/>
        </authorList>
    </citation>
    <scope>NUCLEOTIDE SEQUENCE</scope>
    <source>
        <strain evidence="2">KOD948</strain>
    </source>
</reference>
<dbReference type="InterPro" id="IPR029045">
    <property type="entry name" value="ClpP/crotonase-like_dom_sf"/>
</dbReference>
<dbReference type="PANTHER" id="PTHR37049">
    <property type="entry name" value="PEPTIDASE S41 FAMILY PROTEIN"/>
    <property type="match status" value="1"/>
</dbReference>
<dbReference type="SUPFAM" id="SSF52096">
    <property type="entry name" value="ClpP/crotonase"/>
    <property type="match status" value="1"/>
</dbReference>
<evidence type="ECO:0000256" key="1">
    <source>
        <dbReference type="SAM" id="SignalP"/>
    </source>
</evidence>
<protein>
    <recommendedName>
        <fullName evidence="4">Tail specific protease domain-containing protein</fullName>
    </recommendedName>
</protein>
<dbReference type="PANTHER" id="PTHR37049:SF4">
    <property type="entry name" value="RHODANESE DOMAIN-CONTAINING PROTEIN"/>
    <property type="match status" value="1"/>
</dbReference>
<sequence>MVSISLYKLVLSASLAALLTFSSAAPIPTPKPGNLDACGILSSTKTSELTYEVIVNCYQAIPYDPSVAATTMSTVYTLFKDFYAFRDSALASDLQKPFTCPPTDILGRLKTIEATKYRNDYSFHKAVNDAVSSLYDAHASYGIDCYRAVIFGQRLNLYAPVIDGKQSIRVYRDHLNRGYEDCLVTKIDDHDALPYMQTWSNRLSYSKDAGVRLSKALASQAYDKSTGKFEIIAGDFAETVMVPERAYVKYELQCANSQAPVVLNEKWVVLPRIEMAFKDVNSYVENICRAPADTEPVANSLHKREEIMNPGLKYAVPPPRRAAFLDLDLDPLNPLNAPAAAPVQEEFQDATRLLATKATVMYALKSRPDTGVIVVYSHDAADASEETATIYKGLQEFHRLRITNIIIDFQSNTGGYVNFASSLVQLFFPNENQFDMSLPSDLRVTKSVQDLSTKAFGKTDIPFFNAAQYVDISNLTPYNSDALFLNPVTLTRNSRQAQYTEKMTQTPYNFMTTQKLTTFPWTDNAAQIRILTDGRCGSSCALSSHYFNTLNKVAAYAIGGIHGDPLSMFSFAGGTVSGLGDINKIYKIMNVTSPLGPLPYKGDVKFPLIEVYARGRDIPLEYDAEYATAAYRMDYTPENARRRDVMWTQVANDAWRKAA</sequence>
<comment type="caution">
    <text evidence="2">The sequence shown here is derived from an EMBL/GenBank/DDBJ whole genome shotgun (WGS) entry which is preliminary data.</text>
</comment>
<accession>A0A9P6U1Q9</accession>